<comment type="similarity">
    <text evidence="1">Belongs to the TALE/M-ATYP homeobox family.</text>
</comment>
<dbReference type="InterPro" id="IPR050224">
    <property type="entry name" value="TALE_homeobox"/>
</dbReference>
<organism evidence="8 9">
    <name type="scientific">Kalmanozyma brasiliensis (strain GHG001)</name>
    <name type="common">Yeast</name>
    <name type="synonym">Pseudozyma brasiliensis</name>
    <dbReference type="NCBI Taxonomy" id="1365824"/>
    <lineage>
        <taxon>Eukaryota</taxon>
        <taxon>Fungi</taxon>
        <taxon>Dikarya</taxon>
        <taxon>Basidiomycota</taxon>
        <taxon>Ustilaginomycotina</taxon>
        <taxon>Ustilaginomycetes</taxon>
        <taxon>Ustilaginales</taxon>
        <taxon>Ustilaginaceae</taxon>
        <taxon>Kalmanozyma</taxon>
    </lineage>
</organism>
<accession>V5EMR8</accession>
<evidence type="ECO:0000256" key="5">
    <source>
        <dbReference type="PROSITE-ProRule" id="PRU00108"/>
    </source>
</evidence>
<dbReference type="SUPFAM" id="SSF46689">
    <property type="entry name" value="Homeodomain-like"/>
    <property type="match status" value="1"/>
</dbReference>
<evidence type="ECO:0000313" key="8">
    <source>
        <dbReference type="EMBL" id="EST06425.1"/>
    </source>
</evidence>
<feature type="DNA-binding region" description="Homeobox" evidence="5">
    <location>
        <begin position="262"/>
        <end position="320"/>
    </location>
</feature>
<sequence length="351" mass="38526">MGSRRAMPERIDRGRDPWALGPAEYASRSANYAATTAEQDYYRGGRGRGDTPERKYPSPYSRDPAYAGRYPDPRMDDPRYSPRHAYPTSPSSSRTAYRAAPHDPTVPPYPRSPSPEPHAYSEPFYPDRRLFFARERIQDPEMDEYYHGPAGSAGAPVGKPRYPDPYYDPYGSPHAGAYPPPGAHGKPTNGMAGPGPVAPYARPPHDPRMPYPGPYGHGDYMPHDPRDMHPHAGMPRMARPAGVMPVPAAHVPPGPSAGIAPPPRRRGKLPKPVTDLLKTWLLEHASHPYPTEDEKRSLCSMTGLTLSQVSNWFINARRRILLPTGANGSPGGTTAAQVKAAFRDDSVSPEP</sequence>
<comment type="subcellular location">
    <subcellularLocation>
        <location evidence="5">Nucleus</location>
    </subcellularLocation>
</comment>
<dbReference type="OrthoDB" id="10056939at2759"/>
<keyword evidence="2 5" id="KW-0238">DNA-binding</keyword>
<name>V5EMR8_KALBG</name>
<dbReference type="AlphaFoldDB" id="V5EMR8"/>
<proteinExistence type="inferred from homology"/>
<dbReference type="EMBL" id="KI545873">
    <property type="protein sequence ID" value="EST06425.1"/>
    <property type="molecule type" value="Genomic_DNA"/>
</dbReference>
<evidence type="ECO:0000256" key="1">
    <source>
        <dbReference type="ARBA" id="ARBA00005800"/>
    </source>
</evidence>
<evidence type="ECO:0000256" key="3">
    <source>
        <dbReference type="ARBA" id="ARBA00023155"/>
    </source>
</evidence>
<keyword evidence="9" id="KW-1185">Reference proteome</keyword>
<dbReference type="GO" id="GO:0003677">
    <property type="term" value="F:DNA binding"/>
    <property type="evidence" value="ECO:0007669"/>
    <property type="project" value="UniProtKB-UniRule"/>
</dbReference>
<feature type="compositionally biased region" description="Basic and acidic residues" evidence="6">
    <location>
        <begin position="1"/>
        <end position="16"/>
    </location>
</feature>
<keyword evidence="4 5" id="KW-0539">Nucleus</keyword>
<feature type="region of interest" description="Disordered" evidence="6">
    <location>
        <begin position="1"/>
        <end position="124"/>
    </location>
</feature>
<feature type="compositionally biased region" description="Basic and acidic residues" evidence="6">
    <location>
        <begin position="71"/>
        <end position="80"/>
    </location>
</feature>
<dbReference type="GO" id="GO:0006355">
    <property type="term" value="P:regulation of DNA-templated transcription"/>
    <property type="evidence" value="ECO:0007669"/>
    <property type="project" value="InterPro"/>
</dbReference>
<dbReference type="PANTHER" id="PTHR11850">
    <property type="entry name" value="HOMEOBOX PROTEIN TRANSCRIPTION FACTORS"/>
    <property type="match status" value="1"/>
</dbReference>
<gene>
    <name evidence="8" type="ORF">PSEUBRA_SCAF3g03946</name>
</gene>
<dbReference type="STRING" id="1365824.V5EMR8"/>
<evidence type="ECO:0000256" key="6">
    <source>
        <dbReference type="SAM" id="MobiDB-lite"/>
    </source>
</evidence>
<dbReference type="SMART" id="SM00389">
    <property type="entry name" value="HOX"/>
    <property type="match status" value="1"/>
</dbReference>
<dbReference type="Proteomes" id="UP000019377">
    <property type="component" value="Unassembled WGS sequence"/>
</dbReference>
<dbReference type="InterPro" id="IPR001356">
    <property type="entry name" value="HD"/>
</dbReference>
<dbReference type="InterPro" id="IPR009057">
    <property type="entry name" value="Homeodomain-like_sf"/>
</dbReference>
<dbReference type="HOGENOM" id="CLU_790167_0_0_1"/>
<evidence type="ECO:0000256" key="4">
    <source>
        <dbReference type="ARBA" id="ARBA00023242"/>
    </source>
</evidence>
<dbReference type="CDD" id="cd00086">
    <property type="entry name" value="homeodomain"/>
    <property type="match status" value="1"/>
</dbReference>
<feature type="compositionally biased region" description="Pro residues" evidence="6">
    <location>
        <begin position="104"/>
        <end position="116"/>
    </location>
</feature>
<feature type="compositionally biased region" description="Basic and acidic residues" evidence="6">
    <location>
        <begin position="40"/>
        <end position="56"/>
    </location>
</feature>
<keyword evidence="3 5" id="KW-0371">Homeobox</keyword>
<protein>
    <recommendedName>
        <fullName evidence="7">Homeobox domain-containing protein</fullName>
    </recommendedName>
</protein>
<reference evidence="9" key="1">
    <citation type="journal article" date="2013" name="Genome Announc.">
        <title>Draft genome sequence of Pseudozyma brasiliensis sp. nov. strain GHG001, a high producer of endo-1,4-xylanase isolated from an insect pest of sugarcane.</title>
        <authorList>
            <person name="Oliveira J.V.D.C."/>
            <person name="dos Santos R.A.C."/>
            <person name="Borges T.A."/>
            <person name="Riano-Pachon D.M."/>
            <person name="Goldman G.H."/>
        </authorList>
    </citation>
    <scope>NUCLEOTIDE SEQUENCE [LARGE SCALE GENOMIC DNA]</scope>
    <source>
        <strain evidence="9">GHG001</strain>
    </source>
</reference>
<feature type="compositionally biased region" description="Polar residues" evidence="6">
    <location>
        <begin position="28"/>
        <end position="38"/>
    </location>
</feature>
<feature type="region of interest" description="Disordered" evidence="6">
    <location>
        <begin position="142"/>
        <end position="210"/>
    </location>
</feature>
<feature type="compositionally biased region" description="Low complexity" evidence="6">
    <location>
        <begin position="164"/>
        <end position="187"/>
    </location>
</feature>
<dbReference type="PROSITE" id="PS50071">
    <property type="entry name" value="HOMEOBOX_2"/>
    <property type="match status" value="1"/>
</dbReference>
<dbReference type="eggNOG" id="KOG0773">
    <property type="taxonomic scope" value="Eukaryota"/>
</dbReference>
<evidence type="ECO:0000259" key="7">
    <source>
        <dbReference type="PROSITE" id="PS50071"/>
    </source>
</evidence>
<dbReference type="InterPro" id="IPR008422">
    <property type="entry name" value="KN_HD"/>
</dbReference>
<dbReference type="GO" id="GO:0005634">
    <property type="term" value="C:nucleus"/>
    <property type="evidence" value="ECO:0007669"/>
    <property type="project" value="UniProtKB-SubCell"/>
</dbReference>
<evidence type="ECO:0000313" key="9">
    <source>
        <dbReference type="Proteomes" id="UP000019377"/>
    </source>
</evidence>
<evidence type="ECO:0000256" key="2">
    <source>
        <dbReference type="ARBA" id="ARBA00023125"/>
    </source>
</evidence>
<feature type="domain" description="Homeobox" evidence="7">
    <location>
        <begin position="260"/>
        <end position="319"/>
    </location>
</feature>
<dbReference type="Gene3D" id="1.10.10.60">
    <property type="entry name" value="Homeodomain-like"/>
    <property type="match status" value="1"/>
</dbReference>
<dbReference type="Pfam" id="PF05920">
    <property type="entry name" value="Homeobox_KN"/>
    <property type="match status" value="1"/>
</dbReference>